<proteinExistence type="predicted"/>
<dbReference type="PANTHER" id="PTHR44757:SF2">
    <property type="entry name" value="BIOFILM ARCHITECTURE MAINTENANCE PROTEIN MBAA"/>
    <property type="match status" value="1"/>
</dbReference>
<evidence type="ECO:0000313" key="4">
    <source>
        <dbReference type="EMBL" id="GFO64482.1"/>
    </source>
</evidence>
<evidence type="ECO:0008006" key="6">
    <source>
        <dbReference type="Google" id="ProtNLM"/>
    </source>
</evidence>
<dbReference type="AlphaFoldDB" id="A0A6V8MWL6"/>
<dbReference type="InterPro" id="IPR000700">
    <property type="entry name" value="PAS-assoc_C"/>
</dbReference>
<keyword evidence="1" id="KW-0175">Coiled coil</keyword>
<dbReference type="Gene3D" id="3.30.450.20">
    <property type="entry name" value="PAS domain"/>
    <property type="match status" value="2"/>
</dbReference>
<dbReference type="SMART" id="SM00091">
    <property type="entry name" value="PAS"/>
    <property type="match status" value="2"/>
</dbReference>
<sequence>MNDLNAQNQELERQNQQLLDAYAQLDRALAQYAELYDFAPVGYLTIGEGRRIEKVNLTCCTLLQRDRVVLLGMDFVELVAKQDRPALLDYLERLCCRKDGVECEVTLHNGTPVRLESAVSQQHRECRIVMLDVSRQRQVEGALRESEKRFKTLVEVTSDWVWEVNAEGVYTYASPKVFDLLGYTAEEVVGKTPFDFMPRREADRLLMIFGEFTARQEPFHNVENLNLRKDGREVLLETSGVPIFDADGVFCGFRGIDRDITHRLSRTEEA</sequence>
<dbReference type="InterPro" id="IPR052155">
    <property type="entry name" value="Biofilm_reg_signaling"/>
</dbReference>
<dbReference type="InterPro" id="IPR000014">
    <property type="entry name" value="PAS"/>
</dbReference>
<dbReference type="InterPro" id="IPR035965">
    <property type="entry name" value="PAS-like_dom_sf"/>
</dbReference>
<dbReference type="PROSITE" id="PS50112">
    <property type="entry name" value="PAS"/>
    <property type="match status" value="1"/>
</dbReference>
<protein>
    <recommendedName>
        <fullName evidence="6">PAS domain S-box protein</fullName>
    </recommendedName>
</protein>
<organism evidence="4 5">
    <name type="scientific">Geomonas paludis</name>
    <dbReference type="NCBI Taxonomy" id="2740185"/>
    <lineage>
        <taxon>Bacteria</taxon>
        <taxon>Pseudomonadati</taxon>
        <taxon>Thermodesulfobacteriota</taxon>
        <taxon>Desulfuromonadia</taxon>
        <taxon>Geobacterales</taxon>
        <taxon>Geobacteraceae</taxon>
        <taxon>Geomonas</taxon>
    </lineage>
</organism>
<dbReference type="NCBIfam" id="TIGR00229">
    <property type="entry name" value="sensory_box"/>
    <property type="match status" value="1"/>
</dbReference>
<evidence type="ECO:0000313" key="5">
    <source>
        <dbReference type="Proteomes" id="UP000568888"/>
    </source>
</evidence>
<dbReference type="PROSITE" id="PS50113">
    <property type="entry name" value="PAC"/>
    <property type="match status" value="1"/>
</dbReference>
<evidence type="ECO:0000259" key="3">
    <source>
        <dbReference type="PROSITE" id="PS50113"/>
    </source>
</evidence>
<dbReference type="SMART" id="SM00086">
    <property type="entry name" value="PAC"/>
    <property type="match status" value="1"/>
</dbReference>
<dbReference type="CDD" id="cd00130">
    <property type="entry name" value="PAS"/>
    <property type="match status" value="2"/>
</dbReference>
<reference evidence="5" key="1">
    <citation type="submission" date="2020-06" db="EMBL/GenBank/DDBJ databases">
        <title>Draft genomic sequecing of Geomonas sp. Red736.</title>
        <authorList>
            <person name="Itoh H."/>
            <person name="Xu Z.X."/>
            <person name="Ushijima N."/>
            <person name="Masuda Y."/>
            <person name="Shiratori Y."/>
            <person name="Senoo K."/>
        </authorList>
    </citation>
    <scope>NUCLEOTIDE SEQUENCE [LARGE SCALE GENOMIC DNA]</scope>
    <source>
        <strain evidence="5">Red736</strain>
    </source>
</reference>
<dbReference type="RefSeq" id="WP_183347608.1">
    <property type="nucleotide sequence ID" value="NZ_BLXY01000003.1"/>
</dbReference>
<dbReference type="InterPro" id="IPR001610">
    <property type="entry name" value="PAC"/>
</dbReference>
<feature type="domain" description="PAC" evidence="3">
    <location>
        <begin position="220"/>
        <end position="270"/>
    </location>
</feature>
<feature type="domain" description="PAS" evidence="2">
    <location>
        <begin position="146"/>
        <end position="192"/>
    </location>
</feature>
<evidence type="ECO:0000259" key="2">
    <source>
        <dbReference type="PROSITE" id="PS50112"/>
    </source>
</evidence>
<dbReference type="EMBL" id="BLXY01000003">
    <property type="protein sequence ID" value="GFO64482.1"/>
    <property type="molecule type" value="Genomic_DNA"/>
</dbReference>
<dbReference type="Pfam" id="PF13426">
    <property type="entry name" value="PAS_9"/>
    <property type="match status" value="1"/>
</dbReference>
<evidence type="ECO:0000256" key="1">
    <source>
        <dbReference type="SAM" id="Coils"/>
    </source>
</evidence>
<dbReference type="Pfam" id="PF13188">
    <property type="entry name" value="PAS_8"/>
    <property type="match status" value="1"/>
</dbReference>
<name>A0A6V8MWL6_9BACT</name>
<comment type="caution">
    <text evidence="4">The sequence shown here is derived from an EMBL/GenBank/DDBJ whole genome shotgun (WGS) entry which is preliminary data.</text>
</comment>
<dbReference type="PANTHER" id="PTHR44757">
    <property type="entry name" value="DIGUANYLATE CYCLASE DGCP"/>
    <property type="match status" value="1"/>
</dbReference>
<dbReference type="Proteomes" id="UP000568888">
    <property type="component" value="Unassembled WGS sequence"/>
</dbReference>
<accession>A0A6V8MWL6</accession>
<gene>
    <name evidence="4" type="ORF">GMPD_24010</name>
</gene>
<feature type="coiled-coil region" evidence="1">
    <location>
        <begin position="1"/>
        <end position="35"/>
    </location>
</feature>
<dbReference type="SUPFAM" id="SSF55785">
    <property type="entry name" value="PYP-like sensor domain (PAS domain)"/>
    <property type="match status" value="2"/>
</dbReference>